<dbReference type="PROSITE" id="PS01223">
    <property type="entry name" value="PROA"/>
    <property type="match status" value="1"/>
</dbReference>
<name>A0A9D1NRA5_9FIRM</name>
<evidence type="ECO:0000313" key="10">
    <source>
        <dbReference type="Proteomes" id="UP000823960"/>
    </source>
</evidence>
<evidence type="ECO:0000259" key="8">
    <source>
        <dbReference type="Pfam" id="PF00171"/>
    </source>
</evidence>
<comment type="similarity">
    <text evidence="7">Belongs to the gamma-glutamyl phosphate reductase family.</text>
</comment>
<keyword evidence="4 7" id="KW-0521">NADP</keyword>
<dbReference type="EMBL" id="DVOL01000097">
    <property type="protein sequence ID" value="HIV11385.1"/>
    <property type="molecule type" value="Genomic_DNA"/>
</dbReference>
<keyword evidence="3 7" id="KW-0641">Proline biosynthesis</keyword>
<protein>
    <recommendedName>
        <fullName evidence="7">Gamma-glutamyl phosphate reductase</fullName>
        <shortName evidence="7">GPR</shortName>
        <ecNumber evidence="7">1.2.1.41</ecNumber>
    </recommendedName>
    <alternativeName>
        <fullName evidence="7">Glutamate-5-semialdehyde dehydrogenase</fullName>
    </alternativeName>
    <alternativeName>
        <fullName evidence="7">Glutamyl-gamma-semialdehyde dehydrogenase</fullName>
        <shortName evidence="7">GSA dehydrogenase</shortName>
    </alternativeName>
</protein>
<dbReference type="InterPro" id="IPR020593">
    <property type="entry name" value="G-glutamylP_reductase_CS"/>
</dbReference>
<dbReference type="GO" id="GO:0055129">
    <property type="term" value="P:L-proline biosynthetic process"/>
    <property type="evidence" value="ECO:0007669"/>
    <property type="project" value="UniProtKB-UniRule"/>
</dbReference>
<dbReference type="Gene3D" id="3.40.309.10">
    <property type="entry name" value="Aldehyde Dehydrogenase, Chain A, domain 2"/>
    <property type="match status" value="1"/>
</dbReference>
<evidence type="ECO:0000313" key="9">
    <source>
        <dbReference type="EMBL" id="HIV11385.1"/>
    </source>
</evidence>
<dbReference type="Proteomes" id="UP000823960">
    <property type="component" value="Unassembled WGS sequence"/>
</dbReference>
<organism evidence="9 10">
    <name type="scientific">Candidatus Faeciplasma avium</name>
    <dbReference type="NCBI Taxonomy" id="2840798"/>
    <lineage>
        <taxon>Bacteria</taxon>
        <taxon>Bacillati</taxon>
        <taxon>Bacillota</taxon>
        <taxon>Clostridia</taxon>
        <taxon>Eubacteriales</taxon>
        <taxon>Oscillospiraceae</taxon>
        <taxon>Oscillospiraceae incertae sedis</taxon>
        <taxon>Candidatus Faeciplasma</taxon>
    </lineage>
</organism>
<dbReference type="CDD" id="cd07079">
    <property type="entry name" value="ALDH_F18-19_ProA-GPR"/>
    <property type="match status" value="1"/>
</dbReference>
<evidence type="ECO:0000256" key="4">
    <source>
        <dbReference type="ARBA" id="ARBA00022857"/>
    </source>
</evidence>
<evidence type="ECO:0000256" key="3">
    <source>
        <dbReference type="ARBA" id="ARBA00022650"/>
    </source>
</evidence>
<dbReference type="InterPro" id="IPR012134">
    <property type="entry name" value="Glu-5-SA_DH"/>
</dbReference>
<evidence type="ECO:0000256" key="2">
    <source>
        <dbReference type="ARBA" id="ARBA00022605"/>
    </source>
</evidence>
<dbReference type="AlphaFoldDB" id="A0A9D1NRA5"/>
<dbReference type="InterPro" id="IPR016162">
    <property type="entry name" value="Ald_DH_N"/>
</dbReference>
<dbReference type="NCBIfam" id="TIGR00407">
    <property type="entry name" value="proA"/>
    <property type="match status" value="1"/>
</dbReference>
<keyword evidence="7" id="KW-0963">Cytoplasm</keyword>
<evidence type="ECO:0000256" key="1">
    <source>
        <dbReference type="ARBA" id="ARBA00004985"/>
    </source>
</evidence>
<dbReference type="GO" id="GO:0005737">
    <property type="term" value="C:cytoplasm"/>
    <property type="evidence" value="ECO:0007669"/>
    <property type="project" value="UniProtKB-SubCell"/>
</dbReference>
<dbReference type="GO" id="GO:0004350">
    <property type="term" value="F:glutamate-5-semialdehyde dehydrogenase activity"/>
    <property type="evidence" value="ECO:0007669"/>
    <property type="project" value="UniProtKB-UniRule"/>
</dbReference>
<dbReference type="FunFam" id="3.40.309.10:FF:000006">
    <property type="entry name" value="Gamma-glutamyl phosphate reductase"/>
    <property type="match status" value="1"/>
</dbReference>
<dbReference type="PANTHER" id="PTHR11063:SF8">
    <property type="entry name" value="DELTA-1-PYRROLINE-5-CARBOXYLATE SYNTHASE"/>
    <property type="match status" value="1"/>
</dbReference>
<dbReference type="HAMAP" id="MF_00412">
    <property type="entry name" value="ProA"/>
    <property type="match status" value="1"/>
</dbReference>
<dbReference type="PIRSF" id="PIRSF000151">
    <property type="entry name" value="GPR"/>
    <property type="match status" value="1"/>
</dbReference>
<gene>
    <name evidence="7" type="primary">proA</name>
    <name evidence="9" type="ORF">IAD28_06820</name>
</gene>
<comment type="subcellular location">
    <subcellularLocation>
        <location evidence="7">Cytoplasm</location>
    </subcellularLocation>
</comment>
<comment type="catalytic activity">
    <reaction evidence="6 7">
        <text>L-glutamate 5-semialdehyde + phosphate + NADP(+) = L-glutamyl 5-phosphate + NADPH + H(+)</text>
        <dbReference type="Rhea" id="RHEA:19541"/>
        <dbReference type="ChEBI" id="CHEBI:15378"/>
        <dbReference type="ChEBI" id="CHEBI:43474"/>
        <dbReference type="ChEBI" id="CHEBI:57783"/>
        <dbReference type="ChEBI" id="CHEBI:58066"/>
        <dbReference type="ChEBI" id="CHEBI:58274"/>
        <dbReference type="ChEBI" id="CHEBI:58349"/>
        <dbReference type="EC" id="1.2.1.41"/>
    </reaction>
</comment>
<evidence type="ECO:0000256" key="7">
    <source>
        <dbReference type="HAMAP-Rule" id="MF_00412"/>
    </source>
</evidence>
<comment type="caution">
    <text evidence="9">The sequence shown here is derived from an EMBL/GenBank/DDBJ whole genome shotgun (WGS) entry which is preliminary data.</text>
</comment>
<dbReference type="NCBIfam" id="NF001221">
    <property type="entry name" value="PRK00197.1"/>
    <property type="match status" value="1"/>
</dbReference>
<dbReference type="Gene3D" id="3.40.605.10">
    <property type="entry name" value="Aldehyde Dehydrogenase, Chain A, domain 1"/>
    <property type="match status" value="1"/>
</dbReference>
<dbReference type="InterPro" id="IPR016163">
    <property type="entry name" value="Ald_DH_C"/>
</dbReference>
<dbReference type="InterPro" id="IPR000965">
    <property type="entry name" value="GPR_dom"/>
</dbReference>
<accession>A0A9D1NRA5</accession>
<proteinExistence type="inferred from homology"/>
<reference evidence="9" key="1">
    <citation type="submission" date="2020-10" db="EMBL/GenBank/DDBJ databases">
        <authorList>
            <person name="Gilroy R."/>
        </authorList>
    </citation>
    <scope>NUCLEOTIDE SEQUENCE</scope>
    <source>
        <strain evidence="9">1370</strain>
    </source>
</reference>
<dbReference type="Pfam" id="PF00171">
    <property type="entry name" value="Aldedh"/>
    <property type="match status" value="1"/>
</dbReference>
<feature type="domain" description="Aldehyde dehydrogenase" evidence="8">
    <location>
        <begin position="9"/>
        <end position="284"/>
    </location>
</feature>
<keyword evidence="2 7" id="KW-0028">Amino-acid biosynthesis</keyword>
<keyword evidence="5 7" id="KW-0560">Oxidoreductase</keyword>
<dbReference type="InterPro" id="IPR016161">
    <property type="entry name" value="Ald_DH/histidinol_DH"/>
</dbReference>
<evidence type="ECO:0000256" key="5">
    <source>
        <dbReference type="ARBA" id="ARBA00023002"/>
    </source>
</evidence>
<reference evidence="9" key="2">
    <citation type="journal article" date="2021" name="PeerJ">
        <title>Extensive microbial diversity within the chicken gut microbiome revealed by metagenomics and culture.</title>
        <authorList>
            <person name="Gilroy R."/>
            <person name="Ravi A."/>
            <person name="Getino M."/>
            <person name="Pursley I."/>
            <person name="Horton D.L."/>
            <person name="Alikhan N.F."/>
            <person name="Baker D."/>
            <person name="Gharbi K."/>
            <person name="Hall N."/>
            <person name="Watson M."/>
            <person name="Adriaenssens E.M."/>
            <person name="Foster-Nyarko E."/>
            <person name="Jarju S."/>
            <person name="Secka A."/>
            <person name="Antonio M."/>
            <person name="Oren A."/>
            <person name="Chaudhuri R.R."/>
            <person name="La Ragione R."/>
            <person name="Hildebrand F."/>
            <person name="Pallen M.J."/>
        </authorList>
    </citation>
    <scope>NUCLEOTIDE SEQUENCE</scope>
    <source>
        <strain evidence="9">1370</strain>
    </source>
</reference>
<dbReference type="GO" id="GO:0050661">
    <property type="term" value="F:NADP binding"/>
    <property type="evidence" value="ECO:0007669"/>
    <property type="project" value="InterPro"/>
</dbReference>
<dbReference type="PANTHER" id="PTHR11063">
    <property type="entry name" value="GLUTAMATE SEMIALDEHYDE DEHYDROGENASE"/>
    <property type="match status" value="1"/>
</dbReference>
<sequence length="416" mass="45130">MASFRIIGENAYKAKNEIAASSSGVRNSALEEIAKALDKHRRNILDQNRIDVKNADAMGIKSSLVDRVYLSEKRIDGMIDGVNKLISLEDPIGVIEGGVIRPNGLRIVKKRVPMGVIGIIYESRPNVTVDAASLCIKSGNAVILRGGKEAIYSNTVLVEIMREAVSKAGLPRDSIQLITDTTRDSAVSMMKANGVIDLLIPRGGAGLINSVVQNATVPVIETGVGNCHIYVDSDANIGMAIDIIDNAKTSRPGVCNAAETLIVHKSVAEELLPALKKRLDKSNVQLRGCELTRMILGDKIIPAAESDYKEEFLDYILAVRVVDNIYDAIEHIRRYSTGHSECIVTDNIHAAELFQNSIDAAAVYVNASTRFTDGFEFGLGAEIGISTQKLHARGPMGIKELTTYKYLINGNGQIRE</sequence>
<dbReference type="InterPro" id="IPR015590">
    <property type="entry name" value="Aldehyde_DH_dom"/>
</dbReference>
<dbReference type="SUPFAM" id="SSF53720">
    <property type="entry name" value="ALDH-like"/>
    <property type="match status" value="1"/>
</dbReference>
<comment type="function">
    <text evidence="7">Catalyzes the NADPH-dependent reduction of L-glutamate 5-phosphate into L-glutamate 5-semialdehyde and phosphate. The product spontaneously undergoes cyclization to form 1-pyrroline-5-carboxylate.</text>
</comment>
<dbReference type="EC" id="1.2.1.41" evidence="7"/>
<comment type="pathway">
    <text evidence="1 7">Amino-acid biosynthesis; L-proline biosynthesis; L-glutamate 5-semialdehyde from L-glutamate: step 2/2.</text>
</comment>
<evidence type="ECO:0000256" key="6">
    <source>
        <dbReference type="ARBA" id="ARBA00049024"/>
    </source>
</evidence>